<dbReference type="AlphaFoldDB" id="A0AAX2CBW2"/>
<sequence length="30" mass="3230">MSDIMIAFILGIIEGLAEFSSISSTGHLIY</sequence>
<accession>A0AAX2CBW2</accession>
<evidence type="ECO:0000313" key="2">
    <source>
        <dbReference type="Proteomes" id="UP000242164"/>
    </source>
</evidence>
<reference evidence="1 2" key="1">
    <citation type="submission" date="2016-08" db="EMBL/GenBank/DDBJ databases">
        <authorList>
            <person name="Loux V."/>
            <person name="Rue O."/>
        </authorList>
    </citation>
    <scope>NUCLEOTIDE SEQUENCE [LARGE SCALE GENOMIC DNA]</scope>
    <source>
        <strain evidence="1 2">AFSSA_08CEB44bac</strain>
    </source>
</reference>
<comment type="caution">
    <text evidence="1">The sequence shown here is derived from an EMBL/GenBank/DDBJ whole genome shotgun (WGS) entry which is preliminary data.</text>
</comment>
<evidence type="ECO:0008006" key="3">
    <source>
        <dbReference type="Google" id="ProtNLM"/>
    </source>
</evidence>
<protein>
    <recommendedName>
        <fullName evidence="3">Undecaprenyl-diphosphate phosphatase</fullName>
    </recommendedName>
</protein>
<dbReference type="Proteomes" id="UP000242164">
    <property type="component" value="Unassembled WGS sequence"/>
</dbReference>
<proteinExistence type="predicted"/>
<name>A0AAX2CBW2_9BACI</name>
<evidence type="ECO:0000313" key="1">
    <source>
        <dbReference type="EMBL" id="SCL83069.1"/>
    </source>
</evidence>
<organism evidence="1 2">
    <name type="scientific">Bacillus cytotoxicus</name>
    <dbReference type="NCBI Taxonomy" id="580165"/>
    <lineage>
        <taxon>Bacteria</taxon>
        <taxon>Bacillati</taxon>
        <taxon>Bacillota</taxon>
        <taxon>Bacilli</taxon>
        <taxon>Bacillales</taxon>
        <taxon>Bacillaceae</taxon>
        <taxon>Bacillus</taxon>
        <taxon>Bacillus cereus group</taxon>
    </lineage>
</organism>
<dbReference type="EMBL" id="FMIK01000010">
    <property type="protein sequence ID" value="SCL83069.1"/>
    <property type="molecule type" value="Genomic_DNA"/>
</dbReference>
<gene>
    <name evidence="1" type="ORF">BCB44BAC_00318</name>
</gene>